<dbReference type="Proteomes" id="UP001642409">
    <property type="component" value="Unassembled WGS sequence"/>
</dbReference>
<name>A0AA86QTG2_9EUKA</name>
<dbReference type="EMBL" id="CAXDID020000111">
    <property type="protein sequence ID" value="CAL6029615.1"/>
    <property type="molecule type" value="Genomic_DNA"/>
</dbReference>
<evidence type="ECO:0000313" key="1">
    <source>
        <dbReference type="EMBL" id="CAI9965714.1"/>
    </source>
</evidence>
<gene>
    <name evidence="2" type="ORF">HINF_LOCUS32492</name>
    <name evidence="1" type="ORF">HINF_LOCUS53359</name>
</gene>
<reference evidence="2 3" key="2">
    <citation type="submission" date="2024-07" db="EMBL/GenBank/DDBJ databases">
        <authorList>
            <person name="Akdeniz Z."/>
        </authorList>
    </citation>
    <scope>NUCLEOTIDE SEQUENCE [LARGE SCALE GENOMIC DNA]</scope>
</reference>
<reference evidence="1" key="1">
    <citation type="submission" date="2023-06" db="EMBL/GenBank/DDBJ databases">
        <authorList>
            <person name="Kurt Z."/>
        </authorList>
    </citation>
    <scope>NUCLEOTIDE SEQUENCE</scope>
</reference>
<sequence>MVRRRCINLIISNRQEELLMDSFVKKDFMSQLEDMNTLSMMMNTEQLKYLRRQIKQDNVSSIKLYNPRLINVIMSYQLKQLRSIKKDYMKEQLNMLKIIK</sequence>
<protein>
    <submittedName>
        <fullName evidence="2">Hypothetical_protein</fullName>
    </submittedName>
</protein>
<organism evidence="1">
    <name type="scientific">Hexamita inflata</name>
    <dbReference type="NCBI Taxonomy" id="28002"/>
    <lineage>
        <taxon>Eukaryota</taxon>
        <taxon>Metamonada</taxon>
        <taxon>Diplomonadida</taxon>
        <taxon>Hexamitidae</taxon>
        <taxon>Hexamitinae</taxon>
        <taxon>Hexamita</taxon>
    </lineage>
</organism>
<evidence type="ECO:0000313" key="3">
    <source>
        <dbReference type="Proteomes" id="UP001642409"/>
    </source>
</evidence>
<proteinExistence type="predicted"/>
<dbReference type="AlphaFoldDB" id="A0AA86QTG2"/>
<keyword evidence="3" id="KW-1185">Reference proteome</keyword>
<evidence type="ECO:0000313" key="2">
    <source>
        <dbReference type="EMBL" id="CAL6029615.1"/>
    </source>
</evidence>
<accession>A0AA86QTG2</accession>
<comment type="caution">
    <text evidence="1">The sequence shown here is derived from an EMBL/GenBank/DDBJ whole genome shotgun (WGS) entry which is preliminary data.</text>
</comment>
<dbReference type="EMBL" id="CATOUU010000994">
    <property type="protein sequence ID" value="CAI9965714.1"/>
    <property type="molecule type" value="Genomic_DNA"/>
</dbReference>